<comment type="similarity">
    <text evidence="2">Belongs to the bacterial solute-binding protein 5 family.</text>
</comment>
<dbReference type="SUPFAM" id="SSF53850">
    <property type="entry name" value="Periplasmic binding protein-like II"/>
    <property type="match status" value="1"/>
</dbReference>
<evidence type="ECO:0000256" key="4">
    <source>
        <dbReference type="ARBA" id="ARBA00022729"/>
    </source>
</evidence>
<keyword evidence="9" id="KW-1185">Reference proteome</keyword>
<gene>
    <name evidence="8" type="primary">appA</name>
    <name evidence="8" type="ORF">hbim_04811</name>
    <name evidence="7" type="ORF">MMAGJ_53120</name>
</gene>
<evidence type="ECO:0000313" key="8">
    <source>
        <dbReference type="EMBL" id="BDY30862.1"/>
    </source>
</evidence>
<evidence type="ECO:0000313" key="10">
    <source>
        <dbReference type="Proteomes" id="UP001241092"/>
    </source>
</evidence>
<keyword evidence="3" id="KW-0813">Transport</keyword>
<dbReference type="Pfam" id="PF00496">
    <property type="entry name" value="SBP_bac_5"/>
    <property type="match status" value="1"/>
</dbReference>
<dbReference type="EMBL" id="AP027452">
    <property type="protein sequence ID" value="BDY30862.1"/>
    <property type="molecule type" value="Genomic_DNA"/>
</dbReference>
<dbReference type="PANTHER" id="PTHR30290">
    <property type="entry name" value="PERIPLASMIC BINDING COMPONENT OF ABC TRANSPORTER"/>
    <property type="match status" value="1"/>
</dbReference>
<dbReference type="InterPro" id="IPR039424">
    <property type="entry name" value="SBP_5"/>
</dbReference>
<feature type="chain" id="PRO_5042462772" evidence="5">
    <location>
        <begin position="28"/>
        <end position="545"/>
    </location>
</feature>
<dbReference type="InterPro" id="IPR030678">
    <property type="entry name" value="Peptide/Ni-bd"/>
</dbReference>
<comment type="subcellular location">
    <subcellularLocation>
        <location evidence="1">Cell membrane</location>
        <topology evidence="1">Lipid-anchor</topology>
    </subcellularLocation>
</comment>
<dbReference type="PROSITE" id="PS01040">
    <property type="entry name" value="SBP_BACTERIAL_5"/>
    <property type="match status" value="1"/>
</dbReference>
<keyword evidence="4 5" id="KW-0732">Signal</keyword>
<dbReference type="CDD" id="cd00995">
    <property type="entry name" value="PBP2_NikA_DppA_OppA_like"/>
    <property type="match status" value="1"/>
</dbReference>
<organism evidence="8 10">
    <name type="scientific">Mycolicibacterium mageritense</name>
    <name type="common">Mycobacterium mageritense</name>
    <dbReference type="NCBI Taxonomy" id="53462"/>
    <lineage>
        <taxon>Bacteria</taxon>
        <taxon>Bacillati</taxon>
        <taxon>Actinomycetota</taxon>
        <taxon>Actinomycetes</taxon>
        <taxon>Mycobacteriales</taxon>
        <taxon>Mycobacteriaceae</taxon>
        <taxon>Mycolicibacterium</taxon>
    </lineage>
</organism>
<dbReference type="Gene3D" id="3.40.190.10">
    <property type="entry name" value="Periplasmic binding protein-like II"/>
    <property type="match status" value="1"/>
</dbReference>
<dbReference type="GO" id="GO:0043190">
    <property type="term" value="C:ATP-binding cassette (ABC) transporter complex"/>
    <property type="evidence" value="ECO:0007669"/>
    <property type="project" value="InterPro"/>
</dbReference>
<dbReference type="InterPro" id="IPR000914">
    <property type="entry name" value="SBP_5_dom"/>
</dbReference>
<evidence type="ECO:0000256" key="1">
    <source>
        <dbReference type="ARBA" id="ARBA00004193"/>
    </source>
</evidence>
<dbReference type="Proteomes" id="UP000465622">
    <property type="component" value="Chromosome"/>
</dbReference>
<proteinExistence type="inferred from homology"/>
<reference evidence="7 9" key="1">
    <citation type="journal article" date="2019" name="Emerg. Microbes Infect.">
        <title>Comprehensive subspecies identification of 175 nontuberculous mycobacteria species based on 7547 genomic profiles.</title>
        <authorList>
            <person name="Matsumoto Y."/>
            <person name="Kinjo T."/>
            <person name="Motooka D."/>
            <person name="Nabeya D."/>
            <person name="Jung N."/>
            <person name="Uechi K."/>
            <person name="Horii T."/>
            <person name="Iida T."/>
            <person name="Fujita J."/>
            <person name="Nakamura S."/>
        </authorList>
    </citation>
    <scope>NUCLEOTIDE SEQUENCE [LARGE SCALE GENOMIC DNA]</scope>
    <source>
        <strain evidence="7 9">JCM 12375</strain>
    </source>
</reference>
<dbReference type="InterPro" id="IPR023765">
    <property type="entry name" value="SBP_5_CS"/>
</dbReference>
<dbReference type="PROSITE" id="PS51257">
    <property type="entry name" value="PROKAR_LIPOPROTEIN"/>
    <property type="match status" value="1"/>
</dbReference>
<feature type="signal peptide" evidence="5">
    <location>
        <begin position="1"/>
        <end position="27"/>
    </location>
</feature>
<dbReference type="PROSITE" id="PS51318">
    <property type="entry name" value="TAT"/>
    <property type="match status" value="1"/>
</dbReference>
<dbReference type="AlphaFoldDB" id="A0AAI8TYI8"/>
<dbReference type="InterPro" id="IPR006311">
    <property type="entry name" value="TAT_signal"/>
</dbReference>
<evidence type="ECO:0000256" key="2">
    <source>
        <dbReference type="ARBA" id="ARBA00005695"/>
    </source>
</evidence>
<dbReference type="GO" id="GO:0042597">
    <property type="term" value="C:periplasmic space"/>
    <property type="evidence" value="ECO:0007669"/>
    <property type="project" value="UniProtKB-ARBA"/>
</dbReference>
<evidence type="ECO:0000313" key="9">
    <source>
        <dbReference type="Proteomes" id="UP000465622"/>
    </source>
</evidence>
<dbReference type="Proteomes" id="UP001241092">
    <property type="component" value="Chromosome"/>
</dbReference>
<accession>A0AAI8TYI8</accession>
<dbReference type="GO" id="GO:0015833">
    <property type="term" value="P:peptide transport"/>
    <property type="evidence" value="ECO:0007669"/>
    <property type="project" value="TreeGrafter"/>
</dbReference>
<dbReference type="EMBL" id="AP022567">
    <property type="protein sequence ID" value="BBX36030.1"/>
    <property type="molecule type" value="Genomic_DNA"/>
</dbReference>
<evidence type="ECO:0000259" key="6">
    <source>
        <dbReference type="Pfam" id="PF00496"/>
    </source>
</evidence>
<reference evidence="7" key="2">
    <citation type="submission" date="2020-02" db="EMBL/GenBank/DDBJ databases">
        <authorList>
            <person name="Matsumoto Y."/>
            <person name="Motooka D."/>
            <person name="Nakamura S."/>
        </authorList>
    </citation>
    <scope>NUCLEOTIDE SEQUENCE</scope>
    <source>
        <strain evidence="7">JCM 12375</strain>
    </source>
</reference>
<dbReference type="PIRSF" id="PIRSF002741">
    <property type="entry name" value="MppA"/>
    <property type="match status" value="1"/>
</dbReference>
<sequence>MHMMDRRSFLRNSAVVAAALGGAAALAGCAPETATHTVLRVGSTTDIDSLNPFTAFSTQSYDVFQLLYDKLMEYDADLNIKPSLATEVRVDDGGKTYTYTLRDDVKWQDGSPFSADDVVFTLLMVRDNDYGTYGAYFTDLVDATATGNQVRLTYSQPQTLDPGVITPIVPKHVWAGVAKDDLPRFANDKPVGTGPFIFDSWQKGSVVTVTRNDSWWGPKPAAEKVTWTKFGSDDIVTQALRTGDIDIVAEIPPTIFAGLKDAANVKTDDLESFSFHMIGFNCSTDPKSKGNRILLDQAVRQALSCAVDRGQFVELALSGYGEPGTGLLPVAFGDFHYTPALGDVLDNDQEKARRLLEAAGYTDRNGDGIRETKDGVPLNFRILAIADTAVDVKAAELFVTAAKAIGIGLKLSTTDADAMGSTVFNTEGPDWDIMVWGWDSEMYDPSYLLGIATTDQIGGNNDTYWSNPRYDELYTQQRTTVDRGERVKLVQEMQAIHYASCPYIVMWYQKKLTGTRTDTWTSWQPIKGGMVLNFPRVNYLDVKPA</sequence>
<feature type="domain" description="Solute-binding protein family 5" evidence="6">
    <location>
        <begin position="80"/>
        <end position="455"/>
    </location>
</feature>
<dbReference type="PANTHER" id="PTHR30290:SF10">
    <property type="entry name" value="PERIPLASMIC OLIGOPEPTIDE-BINDING PROTEIN-RELATED"/>
    <property type="match status" value="1"/>
</dbReference>
<name>A0AAI8TYI8_MYCME</name>
<reference evidence="8" key="3">
    <citation type="submission" date="2023-03" db="EMBL/GenBank/DDBJ databases">
        <title>Draft genome sequence of a Mycolicibacterium mageritense strain H4_3_1 isolated from a hybrid biological-inorganic system reactor.</title>
        <authorList>
            <person name="Feng X."/>
            <person name="Kazama D."/>
            <person name="Sato K."/>
            <person name="Kobayashi H."/>
        </authorList>
    </citation>
    <scope>NUCLEOTIDE SEQUENCE</scope>
    <source>
        <strain evidence="8">H4_3_1</strain>
    </source>
</reference>
<evidence type="ECO:0000256" key="3">
    <source>
        <dbReference type="ARBA" id="ARBA00022448"/>
    </source>
</evidence>
<dbReference type="GO" id="GO:1904680">
    <property type="term" value="F:peptide transmembrane transporter activity"/>
    <property type="evidence" value="ECO:0007669"/>
    <property type="project" value="TreeGrafter"/>
</dbReference>
<dbReference type="Gene3D" id="3.10.105.10">
    <property type="entry name" value="Dipeptide-binding Protein, Domain 3"/>
    <property type="match status" value="1"/>
</dbReference>
<evidence type="ECO:0000256" key="5">
    <source>
        <dbReference type="SAM" id="SignalP"/>
    </source>
</evidence>
<evidence type="ECO:0000313" key="7">
    <source>
        <dbReference type="EMBL" id="BBX36030.1"/>
    </source>
</evidence>
<protein>
    <submittedName>
        <fullName evidence="7">ABC transporter substrate-binding protein</fullName>
    </submittedName>
    <submittedName>
        <fullName evidence="8">Oligopeptide-binding protein AppA</fullName>
    </submittedName>
</protein>